<dbReference type="Pfam" id="PF00440">
    <property type="entry name" value="TetR_N"/>
    <property type="match status" value="1"/>
</dbReference>
<keyword evidence="5" id="KW-1185">Reference proteome</keyword>
<dbReference type="PANTHER" id="PTHR43479">
    <property type="entry name" value="ACREF/ENVCD OPERON REPRESSOR-RELATED"/>
    <property type="match status" value="1"/>
</dbReference>
<dbReference type="Gene3D" id="1.10.357.10">
    <property type="entry name" value="Tetracycline Repressor, domain 2"/>
    <property type="match status" value="1"/>
</dbReference>
<evidence type="ECO:0000259" key="3">
    <source>
        <dbReference type="PROSITE" id="PS50977"/>
    </source>
</evidence>
<dbReference type="InterPro" id="IPR009057">
    <property type="entry name" value="Homeodomain-like_sf"/>
</dbReference>
<evidence type="ECO:0000313" key="4">
    <source>
        <dbReference type="EMBL" id="GLQ30435.1"/>
    </source>
</evidence>
<dbReference type="Proteomes" id="UP001161389">
    <property type="component" value="Unassembled WGS sequence"/>
</dbReference>
<accession>A0AA37S7A7</accession>
<dbReference type="InterPro" id="IPR036271">
    <property type="entry name" value="Tet_transcr_reg_TetR-rel_C_sf"/>
</dbReference>
<reference evidence="4" key="2">
    <citation type="submission" date="2023-01" db="EMBL/GenBank/DDBJ databases">
        <title>Draft genome sequence of Litoribrevibacter albus strain NBRC 110071.</title>
        <authorList>
            <person name="Sun Q."/>
            <person name="Mori K."/>
        </authorList>
    </citation>
    <scope>NUCLEOTIDE SEQUENCE</scope>
    <source>
        <strain evidence="4">NBRC 110071</strain>
    </source>
</reference>
<dbReference type="PANTHER" id="PTHR43479:SF11">
    <property type="entry name" value="ACREF_ENVCD OPERON REPRESSOR-RELATED"/>
    <property type="match status" value="1"/>
</dbReference>
<evidence type="ECO:0000313" key="5">
    <source>
        <dbReference type="Proteomes" id="UP001161389"/>
    </source>
</evidence>
<dbReference type="PROSITE" id="PS50977">
    <property type="entry name" value="HTH_TETR_2"/>
    <property type="match status" value="1"/>
</dbReference>
<dbReference type="RefSeq" id="WP_284379294.1">
    <property type="nucleotide sequence ID" value="NZ_BSNM01000003.1"/>
</dbReference>
<dbReference type="EMBL" id="BSNM01000003">
    <property type="protein sequence ID" value="GLQ30435.1"/>
    <property type="molecule type" value="Genomic_DNA"/>
</dbReference>
<dbReference type="PRINTS" id="PR00455">
    <property type="entry name" value="HTHTETR"/>
</dbReference>
<comment type="caution">
    <text evidence="4">The sequence shown here is derived from an EMBL/GenBank/DDBJ whole genome shotgun (WGS) entry which is preliminary data.</text>
</comment>
<feature type="DNA-binding region" description="H-T-H motif" evidence="2">
    <location>
        <begin position="46"/>
        <end position="65"/>
    </location>
</feature>
<protein>
    <submittedName>
        <fullName evidence="4">Transcriptional regulator</fullName>
    </submittedName>
</protein>
<evidence type="ECO:0000256" key="1">
    <source>
        <dbReference type="ARBA" id="ARBA00023125"/>
    </source>
</evidence>
<dbReference type="SUPFAM" id="SSF48498">
    <property type="entry name" value="Tetracyclin repressor-like, C-terminal domain"/>
    <property type="match status" value="1"/>
</dbReference>
<organism evidence="4 5">
    <name type="scientific">Litoribrevibacter albus</name>
    <dbReference type="NCBI Taxonomy" id="1473156"/>
    <lineage>
        <taxon>Bacteria</taxon>
        <taxon>Pseudomonadati</taxon>
        <taxon>Pseudomonadota</taxon>
        <taxon>Gammaproteobacteria</taxon>
        <taxon>Oceanospirillales</taxon>
        <taxon>Oceanospirillaceae</taxon>
        <taxon>Litoribrevibacter</taxon>
    </lineage>
</organism>
<dbReference type="SUPFAM" id="SSF46689">
    <property type="entry name" value="Homeodomain-like"/>
    <property type="match status" value="1"/>
</dbReference>
<reference evidence="4" key="1">
    <citation type="journal article" date="2014" name="Int. J. Syst. Evol. Microbiol.">
        <title>Complete genome sequence of Corynebacterium casei LMG S-19264T (=DSM 44701T), isolated from a smear-ripened cheese.</title>
        <authorList>
            <consortium name="US DOE Joint Genome Institute (JGI-PGF)"/>
            <person name="Walter F."/>
            <person name="Albersmeier A."/>
            <person name="Kalinowski J."/>
            <person name="Ruckert C."/>
        </authorList>
    </citation>
    <scope>NUCLEOTIDE SEQUENCE</scope>
    <source>
        <strain evidence="4">NBRC 110071</strain>
    </source>
</reference>
<keyword evidence="1 2" id="KW-0238">DNA-binding</keyword>
<evidence type="ECO:0000256" key="2">
    <source>
        <dbReference type="PROSITE-ProRule" id="PRU00335"/>
    </source>
</evidence>
<name>A0AA37S7A7_9GAMM</name>
<feature type="domain" description="HTH tetR-type" evidence="3">
    <location>
        <begin position="23"/>
        <end position="83"/>
    </location>
</feature>
<proteinExistence type="predicted"/>
<sequence length="220" mass="24713">MRSLSYLEDRMTTQQVKPHSKTEAKKRQIIEKSLVCFVEHGVSGTTIEMLRDATGTSVGSLYHHFGNKEAIASAVFIEGMKDFGTLALTYLSDLESKELPLLEKAEQAIKVMVYANVDWISKNPDWARFVFQHRRIVSQGKGGDVLKNDTTSFYRKLIEFKAPLVEAGLLKDLPIELYGSFISGPVHDYARHYLAGRNAVPLTEFREVFANGAWDALRAG</sequence>
<dbReference type="GO" id="GO:0003677">
    <property type="term" value="F:DNA binding"/>
    <property type="evidence" value="ECO:0007669"/>
    <property type="project" value="UniProtKB-UniRule"/>
</dbReference>
<dbReference type="InterPro" id="IPR050624">
    <property type="entry name" value="HTH-type_Tx_Regulator"/>
</dbReference>
<gene>
    <name evidence="4" type="ORF">GCM10007876_09130</name>
</gene>
<dbReference type="AlphaFoldDB" id="A0AA37S7A7"/>
<dbReference type="InterPro" id="IPR001647">
    <property type="entry name" value="HTH_TetR"/>
</dbReference>